<dbReference type="PANTHER" id="PTHR42718">
    <property type="entry name" value="MAJOR FACILITATOR SUPERFAMILY MULTIDRUG TRANSPORTER MFSC"/>
    <property type="match status" value="1"/>
</dbReference>
<dbReference type="Gene3D" id="1.20.1720.10">
    <property type="entry name" value="Multidrug resistance protein D"/>
    <property type="match status" value="1"/>
</dbReference>
<dbReference type="AlphaFoldDB" id="A0A543A4S0"/>
<dbReference type="Pfam" id="PF07690">
    <property type="entry name" value="MFS_1"/>
    <property type="match status" value="1"/>
</dbReference>
<dbReference type="GO" id="GO:0005886">
    <property type="term" value="C:plasma membrane"/>
    <property type="evidence" value="ECO:0007669"/>
    <property type="project" value="UniProtKB-SubCell"/>
</dbReference>
<dbReference type="InterPro" id="IPR036259">
    <property type="entry name" value="MFS_trans_sf"/>
</dbReference>
<feature type="transmembrane region" description="Helical" evidence="5">
    <location>
        <begin position="372"/>
        <end position="395"/>
    </location>
</feature>
<feature type="transmembrane region" description="Helical" evidence="5">
    <location>
        <begin position="84"/>
        <end position="107"/>
    </location>
</feature>
<dbReference type="InterPro" id="IPR020846">
    <property type="entry name" value="MFS_dom"/>
</dbReference>
<dbReference type="PANTHER" id="PTHR42718:SF39">
    <property type="entry name" value="ACTINORHODIN TRANSPORTER-RELATED"/>
    <property type="match status" value="1"/>
</dbReference>
<keyword evidence="3 5" id="KW-1133">Transmembrane helix</keyword>
<dbReference type="CDD" id="cd17321">
    <property type="entry name" value="MFS_MMR_MDR_like"/>
    <property type="match status" value="1"/>
</dbReference>
<feature type="transmembrane region" description="Helical" evidence="5">
    <location>
        <begin position="20"/>
        <end position="41"/>
    </location>
</feature>
<feature type="transmembrane region" description="Helical" evidence="5">
    <location>
        <begin position="174"/>
        <end position="194"/>
    </location>
</feature>
<keyword evidence="8" id="KW-1185">Reference proteome</keyword>
<protein>
    <submittedName>
        <fullName evidence="7">Sugar phosphate permease</fullName>
    </submittedName>
</protein>
<evidence type="ECO:0000259" key="6">
    <source>
        <dbReference type="PROSITE" id="PS50850"/>
    </source>
</evidence>
<keyword evidence="2 5" id="KW-0812">Transmembrane</keyword>
<dbReference type="InterPro" id="IPR011701">
    <property type="entry name" value="MFS"/>
</dbReference>
<accession>A0A543A4S0</accession>
<sequence>MTTTTLPASPTRQLDAIGAVALLGGGAIANYIVGCAAVALPSLVAETGIASDVAGLALSIFSVGFAAVLVLGGRLGDRFGRRRLFGIGLAALAVTSVGVALAPTFWILLVARILQGIAAGLMLPQVLSTVQATTSGQERVRLSAWYVVTVALGATAGQLVGGSLAGAAPSGWRLAFGSTTVLAVAVLAMLGRVPETRGGGRARLDPVGAVGFAVVVVAVLVPVSLSRSLGWSWWSTAAIVVAVLAAVAFWRWEGRLPVGQALAPPVLLRQRVLLMGLVLTALFFTGYGGFVAVFGLMTQSGLGLSPMVSALCFVPFATGFIVASAAGPRYNRGRRPAVVMVTGGVAQALSLLGLACLMVTQWPSPDQWVLQPLLIVLGVAQGVMYSPLIGMVMGAVPPETAGLASGLIGTAQQLFTAVGVAVLGLVYAGLAGVSGGVAFAGCVVLQAALALVFVALARGVRPVRQVKPGGDPEVDSLS</sequence>
<evidence type="ECO:0000256" key="3">
    <source>
        <dbReference type="ARBA" id="ARBA00022989"/>
    </source>
</evidence>
<evidence type="ECO:0000256" key="5">
    <source>
        <dbReference type="SAM" id="Phobius"/>
    </source>
</evidence>
<feature type="transmembrane region" description="Helical" evidence="5">
    <location>
        <begin position="272"/>
        <end position="297"/>
    </location>
</feature>
<gene>
    <name evidence="7" type="ORF">FB381_1423</name>
</gene>
<feature type="transmembrane region" description="Helical" evidence="5">
    <location>
        <begin position="206"/>
        <end position="225"/>
    </location>
</feature>
<comment type="subcellular location">
    <subcellularLocation>
        <location evidence="1">Cell membrane</location>
        <topology evidence="1">Multi-pass membrane protein</topology>
    </subcellularLocation>
</comment>
<feature type="domain" description="Major facilitator superfamily (MFS) profile" evidence="6">
    <location>
        <begin position="18"/>
        <end position="458"/>
    </location>
</feature>
<comment type="caution">
    <text evidence="7">The sequence shown here is derived from an EMBL/GenBank/DDBJ whole genome shotgun (WGS) entry which is preliminary data.</text>
</comment>
<feature type="transmembrane region" description="Helical" evidence="5">
    <location>
        <begin position="113"/>
        <end position="132"/>
    </location>
</feature>
<dbReference type="GO" id="GO:0022857">
    <property type="term" value="F:transmembrane transporter activity"/>
    <property type="evidence" value="ECO:0007669"/>
    <property type="project" value="InterPro"/>
</dbReference>
<evidence type="ECO:0000313" key="8">
    <source>
        <dbReference type="Proteomes" id="UP000320209"/>
    </source>
</evidence>
<dbReference type="RefSeq" id="WP_170225088.1">
    <property type="nucleotide sequence ID" value="NZ_VFOV01000001.1"/>
</dbReference>
<evidence type="ECO:0000256" key="4">
    <source>
        <dbReference type="ARBA" id="ARBA00023136"/>
    </source>
</evidence>
<feature type="transmembrane region" description="Helical" evidence="5">
    <location>
        <begin position="337"/>
        <end position="360"/>
    </location>
</feature>
<proteinExistence type="predicted"/>
<feature type="transmembrane region" description="Helical" evidence="5">
    <location>
        <begin position="303"/>
        <end position="325"/>
    </location>
</feature>
<feature type="transmembrane region" description="Helical" evidence="5">
    <location>
        <begin position="53"/>
        <end position="72"/>
    </location>
</feature>
<evidence type="ECO:0000256" key="1">
    <source>
        <dbReference type="ARBA" id="ARBA00004651"/>
    </source>
</evidence>
<feature type="transmembrane region" description="Helical" evidence="5">
    <location>
        <begin position="144"/>
        <end position="168"/>
    </location>
</feature>
<organism evidence="7 8">
    <name type="scientific">Nocardioides albertanoniae</name>
    <dbReference type="NCBI Taxonomy" id="1175486"/>
    <lineage>
        <taxon>Bacteria</taxon>
        <taxon>Bacillati</taxon>
        <taxon>Actinomycetota</taxon>
        <taxon>Actinomycetes</taxon>
        <taxon>Propionibacteriales</taxon>
        <taxon>Nocardioidaceae</taxon>
        <taxon>Nocardioides</taxon>
    </lineage>
</organism>
<name>A0A543A4S0_9ACTN</name>
<dbReference type="PROSITE" id="PS50850">
    <property type="entry name" value="MFS"/>
    <property type="match status" value="1"/>
</dbReference>
<dbReference type="SUPFAM" id="SSF103473">
    <property type="entry name" value="MFS general substrate transporter"/>
    <property type="match status" value="2"/>
</dbReference>
<dbReference type="EMBL" id="VFOV01000001">
    <property type="protein sequence ID" value="TQL67544.1"/>
    <property type="molecule type" value="Genomic_DNA"/>
</dbReference>
<feature type="transmembrane region" description="Helical" evidence="5">
    <location>
        <begin position="436"/>
        <end position="457"/>
    </location>
</feature>
<feature type="transmembrane region" description="Helical" evidence="5">
    <location>
        <begin position="407"/>
        <end position="430"/>
    </location>
</feature>
<keyword evidence="4 5" id="KW-0472">Membrane</keyword>
<dbReference type="Gene3D" id="1.20.1250.20">
    <property type="entry name" value="MFS general substrate transporter like domains"/>
    <property type="match status" value="1"/>
</dbReference>
<reference evidence="7 8" key="1">
    <citation type="submission" date="2019-06" db="EMBL/GenBank/DDBJ databases">
        <title>Sequencing the genomes of 1000 actinobacteria strains.</title>
        <authorList>
            <person name="Klenk H.-P."/>
        </authorList>
    </citation>
    <scope>NUCLEOTIDE SEQUENCE [LARGE SCALE GENOMIC DNA]</scope>
    <source>
        <strain evidence="7 8">DSM 25218</strain>
    </source>
</reference>
<dbReference type="Proteomes" id="UP000320209">
    <property type="component" value="Unassembled WGS sequence"/>
</dbReference>
<feature type="transmembrane region" description="Helical" evidence="5">
    <location>
        <begin position="231"/>
        <end position="252"/>
    </location>
</feature>
<evidence type="ECO:0000256" key="2">
    <source>
        <dbReference type="ARBA" id="ARBA00022692"/>
    </source>
</evidence>
<evidence type="ECO:0000313" key="7">
    <source>
        <dbReference type="EMBL" id="TQL67544.1"/>
    </source>
</evidence>